<name>A0A2N6VPU0_9MICO</name>
<evidence type="ECO:0000313" key="6">
    <source>
        <dbReference type="Proteomes" id="UP000235598"/>
    </source>
</evidence>
<dbReference type="NCBIfam" id="TIGR02325">
    <property type="entry name" value="C_P_lyase_phnF"/>
    <property type="match status" value="1"/>
</dbReference>
<dbReference type="PROSITE" id="PS50949">
    <property type="entry name" value="HTH_GNTR"/>
    <property type="match status" value="1"/>
</dbReference>
<dbReference type="PANTHER" id="PTHR44846:SF1">
    <property type="entry name" value="MANNOSYL-D-GLYCERATE TRANSPORT_METABOLISM SYSTEM REPRESSOR MNGR-RELATED"/>
    <property type="match status" value="1"/>
</dbReference>
<dbReference type="InterPro" id="IPR000524">
    <property type="entry name" value="Tscrpt_reg_HTH_GntR"/>
</dbReference>
<dbReference type="GO" id="GO:0003677">
    <property type="term" value="F:DNA binding"/>
    <property type="evidence" value="ECO:0007669"/>
    <property type="project" value="UniProtKB-KW"/>
</dbReference>
<dbReference type="InterPro" id="IPR050679">
    <property type="entry name" value="Bact_HTH_transcr_reg"/>
</dbReference>
<dbReference type="EMBL" id="PNHK01000001">
    <property type="protein sequence ID" value="PMD06109.1"/>
    <property type="molecule type" value="Genomic_DNA"/>
</dbReference>
<dbReference type="AlphaFoldDB" id="A0A2N6VPU0"/>
<dbReference type="Pfam" id="PF07702">
    <property type="entry name" value="UTRA"/>
    <property type="match status" value="1"/>
</dbReference>
<dbReference type="OrthoDB" id="9784718at2"/>
<evidence type="ECO:0000256" key="3">
    <source>
        <dbReference type="ARBA" id="ARBA00023163"/>
    </source>
</evidence>
<evidence type="ECO:0000259" key="4">
    <source>
        <dbReference type="PROSITE" id="PS50949"/>
    </source>
</evidence>
<dbReference type="GO" id="GO:0045892">
    <property type="term" value="P:negative regulation of DNA-templated transcription"/>
    <property type="evidence" value="ECO:0007669"/>
    <property type="project" value="TreeGrafter"/>
</dbReference>
<dbReference type="InterPro" id="IPR012702">
    <property type="entry name" value="CP_lyase_PhnF"/>
</dbReference>
<dbReference type="InterPro" id="IPR028978">
    <property type="entry name" value="Chorismate_lyase_/UTRA_dom_sf"/>
</dbReference>
<dbReference type="RefSeq" id="WP_102237764.1">
    <property type="nucleotide sequence ID" value="NZ_PNHK01000001.1"/>
</dbReference>
<dbReference type="Pfam" id="PF00392">
    <property type="entry name" value="GntR"/>
    <property type="match status" value="1"/>
</dbReference>
<evidence type="ECO:0000256" key="1">
    <source>
        <dbReference type="ARBA" id="ARBA00023015"/>
    </source>
</evidence>
<dbReference type="Gene3D" id="1.10.10.10">
    <property type="entry name" value="Winged helix-like DNA-binding domain superfamily/Winged helix DNA-binding domain"/>
    <property type="match status" value="1"/>
</dbReference>
<keyword evidence="2" id="KW-0238">DNA-binding</keyword>
<dbReference type="InterPro" id="IPR036390">
    <property type="entry name" value="WH_DNA-bd_sf"/>
</dbReference>
<dbReference type="SMART" id="SM00866">
    <property type="entry name" value="UTRA"/>
    <property type="match status" value="1"/>
</dbReference>
<gene>
    <name evidence="5" type="primary">phnF</name>
    <name evidence="5" type="ORF">CJ199_01550</name>
</gene>
<evidence type="ECO:0000256" key="2">
    <source>
        <dbReference type="ARBA" id="ARBA00023125"/>
    </source>
</evidence>
<feature type="domain" description="HTH gntR-type" evidence="4">
    <location>
        <begin position="13"/>
        <end position="81"/>
    </location>
</feature>
<evidence type="ECO:0000313" key="5">
    <source>
        <dbReference type="EMBL" id="PMD06109.1"/>
    </source>
</evidence>
<dbReference type="CDD" id="cd07377">
    <property type="entry name" value="WHTH_GntR"/>
    <property type="match status" value="1"/>
</dbReference>
<dbReference type="SMART" id="SM00345">
    <property type="entry name" value="HTH_GNTR"/>
    <property type="match status" value="1"/>
</dbReference>
<dbReference type="Gene3D" id="3.40.1410.10">
    <property type="entry name" value="Chorismate lyase-like"/>
    <property type="match status" value="1"/>
</dbReference>
<keyword evidence="1" id="KW-0805">Transcription regulation</keyword>
<dbReference type="PRINTS" id="PR00035">
    <property type="entry name" value="HTHGNTR"/>
</dbReference>
<dbReference type="SUPFAM" id="SSF46785">
    <property type="entry name" value="Winged helix' DNA-binding domain"/>
    <property type="match status" value="1"/>
</dbReference>
<accession>A0A2N6VPU0</accession>
<comment type="caution">
    <text evidence="5">The sequence shown here is derived from an EMBL/GenBank/DDBJ whole genome shotgun (WGS) entry which is preliminary data.</text>
</comment>
<dbReference type="SUPFAM" id="SSF64288">
    <property type="entry name" value="Chorismate lyase-like"/>
    <property type="match status" value="1"/>
</dbReference>
<dbReference type="Proteomes" id="UP000235598">
    <property type="component" value="Unassembled WGS sequence"/>
</dbReference>
<dbReference type="InterPro" id="IPR036388">
    <property type="entry name" value="WH-like_DNA-bd_sf"/>
</dbReference>
<dbReference type="InterPro" id="IPR011663">
    <property type="entry name" value="UTRA"/>
</dbReference>
<dbReference type="GO" id="GO:0003700">
    <property type="term" value="F:DNA-binding transcription factor activity"/>
    <property type="evidence" value="ECO:0007669"/>
    <property type="project" value="InterPro"/>
</dbReference>
<dbReference type="PANTHER" id="PTHR44846">
    <property type="entry name" value="MANNOSYL-D-GLYCERATE TRANSPORT/METABOLISM SYSTEM REPRESSOR MNGR-RELATED"/>
    <property type="match status" value="1"/>
</dbReference>
<organism evidence="5 6">
    <name type="scientific">Brevibacterium paucivorans</name>
    <dbReference type="NCBI Taxonomy" id="170994"/>
    <lineage>
        <taxon>Bacteria</taxon>
        <taxon>Bacillati</taxon>
        <taxon>Actinomycetota</taxon>
        <taxon>Actinomycetes</taxon>
        <taxon>Micrococcales</taxon>
        <taxon>Brevibacteriaceae</taxon>
        <taxon>Brevibacterium</taxon>
    </lineage>
</organism>
<keyword evidence="3" id="KW-0804">Transcription</keyword>
<sequence length="246" mass="26827">MASASSSMSAAGYAVWRLIAEELRSEILSGVYSEGERLPSENVLVARFGVNRHTVRRALGALGDEGLVESRQGVGVFVADQAVYTHRIGLRTRFSASVGRRTTSKSHVLNSCIEDATTAVSRQLDIEEGSPTLRVETVNYVDGSPFSLSDRWFDHASFPNFVATLQKTGSVTQSLRALGVHDYLRSHTTISARHATESESRELSLPYGSIVLVAEALDVQIDGKPLQYLITKFAAQRVRLSVDSPT</sequence>
<reference evidence="5 6" key="1">
    <citation type="submission" date="2017-09" db="EMBL/GenBank/DDBJ databases">
        <title>Bacterial strain isolated from the female urinary microbiota.</title>
        <authorList>
            <person name="Thomas-White K."/>
            <person name="Kumar N."/>
            <person name="Forster S."/>
            <person name="Putonti C."/>
            <person name="Lawley T."/>
            <person name="Wolfe A.J."/>
        </authorList>
    </citation>
    <scope>NUCLEOTIDE SEQUENCE [LARGE SCALE GENOMIC DNA]</scope>
    <source>
        <strain evidence="5 6">UMB1301</strain>
    </source>
</reference>
<protein>
    <submittedName>
        <fullName evidence="5">Phosphonate metabolism transcriptional regulator PhnF</fullName>
    </submittedName>
</protein>
<proteinExistence type="predicted"/>